<evidence type="ECO:0000313" key="2">
    <source>
        <dbReference type="Proteomes" id="UP001620409"/>
    </source>
</evidence>
<protein>
    <recommendedName>
        <fullName evidence="3">EcsC family protein</fullName>
    </recommendedName>
</protein>
<proteinExistence type="predicted"/>
<evidence type="ECO:0008006" key="3">
    <source>
        <dbReference type="Google" id="ProtNLM"/>
    </source>
</evidence>
<organism evidence="1 2">
    <name type="scientific">Dyella humi</name>
    <dbReference type="NCBI Taxonomy" id="1770547"/>
    <lineage>
        <taxon>Bacteria</taxon>
        <taxon>Pseudomonadati</taxon>
        <taxon>Pseudomonadota</taxon>
        <taxon>Gammaproteobacteria</taxon>
        <taxon>Lysobacterales</taxon>
        <taxon>Rhodanobacteraceae</taxon>
        <taxon>Dyella</taxon>
    </lineage>
</organism>
<gene>
    <name evidence="1" type="ORF">ISP18_19615</name>
</gene>
<name>A0ABW8INL2_9GAMM</name>
<evidence type="ECO:0000313" key="1">
    <source>
        <dbReference type="EMBL" id="MFK2856823.1"/>
    </source>
</evidence>
<dbReference type="Proteomes" id="UP001620409">
    <property type="component" value="Unassembled WGS sequence"/>
</dbReference>
<dbReference type="EMBL" id="JADIKI010000023">
    <property type="protein sequence ID" value="MFK2856823.1"/>
    <property type="molecule type" value="Genomic_DNA"/>
</dbReference>
<accession>A0ABW8INL2</accession>
<comment type="caution">
    <text evidence="1">The sequence shown here is derived from an EMBL/GenBank/DDBJ whole genome shotgun (WGS) entry which is preliminary data.</text>
</comment>
<keyword evidence="2" id="KW-1185">Reference proteome</keyword>
<reference evidence="1 2" key="1">
    <citation type="submission" date="2020-10" db="EMBL/GenBank/DDBJ databases">
        <title>Phylogeny of dyella-like bacteria.</title>
        <authorList>
            <person name="Fu J."/>
        </authorList>
    </citation>
    <scope>NUCLEOTIDE SEQUENCE [LARGE SCALE GENOMIC DNA]</scope>
    <source>
        <strain evidence="1 2">DHG40</strain>
    </source>
</reference>
<dbReference type="RefSeq" id="WP_380011457.1">
    <property type="nucleotide sequence ID" value="NZ_JADIKI010000023.1"/>
</dbReference>
<sequence>MTEPNDTQATPGLPAVITQDEASSRVTRAILDFISQVPDSKLHSHSDPEAEARRLANRAAQRAALTAGTLALPPGPLGWLTILPELISIWKIQAQLVSDIAAAYGKHAELGREQMLWCLFRHTSAQAFRDLVVRLGDRLIFRRVSYGVIERIAKQIGVKVTQRALGEGLSRWMPIIGAIGVGGYAYYDTRQVAATTIAMLKSDIGMADGDDAAADVTQEVQATRLH</sequence>